<reference evidence="1" key="1">
    <citation type="submission" date="2020-07" db="EMBL/GenBank/DDBJ databases">
        <title>Multicomponent nature underlies the extraordinary mechanical properties of spider dragline silk.</title>
        <authorList>
            <person name="Kono N."/>
            <person name="Nakamura H."/>
            <person name="Mori M."/>
            <person name="Yoshida Y."/>
            <person name="Ohtoshi R."/>
            <person name="Malay A.D."/>
            <person name="Moran D.A.P."/>
            <person name="Tomita M."/>
            <person name="Numata K."/>
            <person name="Arakawa K."/>
        </authorList>
    </citation>
    <scope>NUCLEOTIDE SEQUENCE</scope>
</reference>
<name>A0A8X6M541_TRICU</name>
<evidence type="ECO:0000313" key="2">
    <source>
        <dbReference type="Proteomes" id="UP000887116"/>
    </source>
</evidence>
<evidence type="ECO:0000313" key="1">
    <source>
        <dbReference type="EMBL" id="GFR33550.1"/>
    </source>
</evidence>
<sequence length="86" mass="9755">MPPFKCIADTFNASCSESRTGGLSYLKMECAAKETFSPRRKKKVFCSEASTVSNLCLPNLSAIRPQGQKVKRRRSICINDKEKFRY</sequence>
<comment type="caution">
    <text evidence="1">The sequence shown here is derived from an EMBL/GenBank/DDBJ whole genome shotgun (WGS) entry which is preliminary data.</text>
</comment>
<dbReference type="AlphaFoldDB" id="A0A8X6M541"/>
<gene>
    <name evidence="1" type="ORF">TNCT_11271</name>
</gene>
<proteinExistence type="predicted"/>
<keyword evidence="2" id="KW-1185">Reference proteome</keyword>
<accession>A0A8X6M541</accession>
<organism evidence="1 2">
    <name type="scientific">Trichonephila clavata</name>
    <name type="common">Joro spider</name>
    <name type="synonym">Nephila clavata</name>
    <dbReference type="NCBI Taxonomy" id="2740835"/>
    <lineage>
        <taxon>Eukaryota</taxon>
        <taxon>Metazoa</taxon>
        <taxon>Ecdysozoa</taxon>
        <taxon>Arthropoda</taxon>
        <taxon>Chelicerata</taxon>
        <taxon>Arachnida</taxon>
        <taxon>Araneae</taxon>
        <taxon>Araneomorphae</taxon>
        <taxon>Entelegynae</taxon>
        <taxon>Araneoidea</taxon>
        <taxon>Nephilidae</taxon>
        <taxon>Trichonephila</taxon>
    </lineage>
</organism>
<dbReference type="Proteomes" id="UP000887116">
    <property type="component" value="Unassembled WGS sequence"/>
</dbReference>
<dbReference type="EMBL" id="BMAO01019881">
    <property type="protein sequence ID" value="GFR33550.1"/>
    <property type="molecule type" value="Genomic_DNA"/>
</dbReference>
<protein>
    <submittedName>
        <fullName evidence="1">Uncharacterized protein</fullName>
    </submittedName>
</protein>